<dbReference type="EMBL" id="JBHSJB010000048">
    <property type="protein sequence ID" value="MFC5059787.1"/>
    <property type="molecule type" value="Genomic_DNA"/>
</dbReference>
<evidence type="ECO:0000313" key="3">
    <source>
        <dbReference type="Proteomes" id="UP001595833"/>
    </source>
</evidence>
<reference evidence="3" key="1">
    <citation type="journal article" date="2019" name="Int. J. Syst. Evol. Microbiol.">
        <title>The Global Catalogue of Microorganisms (GCM) 10K type strain sequencing project: providing services to taxonomists for standard genome sequencing and annotation.</title>
        <authorList>
            <consortium name="The Broad Institute Genomics Platform"/>
            <consortium name="The Broad Institute Genome Sequencing Center for Infectious Disease"/>
            <person name="Wu L."/>
            <person name="Ma J."/>
        </authorList>
    </citation>
    <scope>NUCLEOTIDE SEQUENCE [LARGE SCALE GENOMIC DNA]</scope>
    <source>
        <strain evidence="3">KCTC 12848</strain>
    </source>
</reference>
<protein>
    <submittedName>
        <fullName evidence="2">DddA-like double-stranded DNA deaminase toxin</fullName>
    </submittedName>
</protein>
<accession>A0ABV9YDW3</accession>
<evidence type="ECO:0000313" key="2">
    <source>
        <dbReference type="EMBL" id="MFC5059787.1"/>
    </source>
</evidence>
<evidence type="ECO:0000256" key="1">
    <source>
        <dbReference type="SAM" id="MobiDB-lite"/>
    </source>
</evidence>
<dbReference type="RefSeq" id="WP_380648741.1">
    <property type="nucleotide sequence ID" value="NZ_JBHSJB010000048.1"/>
</dbReference>
<dbReference type="Pfam" id="PF14428">
    <property type="entry name" value="DddA-like"/>
    <property type="match status" value="1"/>
</dbReference>
<comment type="caution">
    <text evidence="2">The sequence shown here is derived from an EMBL/GenBank/DDBJ whole genome shotgun (WGS) entry which is preliminary data.</text>
</comment>
<dbReference type="InterPro" id="IPR032724">
    <property type="entry name" value="SCP1.201-like"/>
</dbReference>
<dbReference type="Proteomes" id="UP001595833">
    <property type="component" value="Unassembled WGS sequence"/>
</dbReference>
<proteinExistence type="predicted"/>
<sequence>MGEVGVALRAIARKIGESRQALRRAVEAAEQARTCWAAACAGTTRTDPEAGATQARFEKVATAVTGPDGLLRALDAAATTLHALLVALGVDSPGAPGSGTHAAGPVTPPDADTGLAPQDMERRVEALRRELPPPVRPGSGQKTHGRLMVGDGPAEAVVSGDDADTRAVHDALLDRGYPLPGPPVVATHVEMKVAARMRRDGITDAVVVVNHSPCRLMWGCENLLGVVLPEGSRLTVYGTDGYQRIFTGGKRPPWQR</sequence>
<organism evidence="2 3">
    <name type="scientific">Saccharothrix xinjiangensis</name>
    <dbReference type="NCBI Taxonomy" id="204798"/>
    <lineage>
        <taxon>Bacteria</taxon>
        <taxon>Bacillati</taxon>
        <taxon>Actinomycetota</taxon>
        <taxon>Actinomycetes</taxon>
        <taxon>Pseudonocardiales</taxon>
        <taxon>Pseudonocardiaceae</taxon>
        <taxon>Saccharothrix</taxon>
    </lineage>
</organism>
<feature type="region of interest" description="Disordered" evidence="1">
    <location>
        <begin position="96"/>
        <end position="115"/>
    </location>
</feature>
<keyword evidence="3" id="KW-1185">Reference proteome</keyword>
<name>A0ABV9YDW3_9PSEU</name>
<gene>
    <name evidence="2" type="ORF">ACFPFM_39260</name>
</gene>